<dbReference type="EMBL" id="OOIL02002358">
    <property type="protein sequence ID" value="VFQ82307.1"/>
    <property type="molecule type" value="Genomic_DNA"/>
</dbReference>
<evidence type="ECO:0000313" key="4">
    <source>
        <dbReference type="Proteomes" id="UP000595140"/>
    </source>
</evidence>
<feature type="region of interest" description="Disordered" evidence="2">
    <location>
        <begin position="156"/>
        <end position="182"/>
    </location>
</feature>
<feature type="compositionally biased region" description="Basic and acidic residues" evidence="2">
    <location>
        <begin position="111"/>
        <end position="127"/>
    </location>
</feature>
<evidence type="ECO:0000313" key="3">
    <source>
        <dbReference type="EMBL" id="VFQ82307.1"/>
    </source>
</evidence>
<name>A0A484M186_9ASTE</name>
<feature type="coiled-coil region" evidence="1">
    <location>
        <begin position="256"/>
        <end position="318"/>
    </location>
</feature>
<dbReference type="Proteomes" id="UP000595140">
    <property type="component" value="Unassembled WGS sequence"/>
</dbReference>
<organism evidence="3 4">
    <name type="scientific">Cuscuta campestris</name>
    <dbReference type="NCBI Taxonomy" id="132261"/>
    <lineage>
        <taxon>Eukaryota</taxon>
        <taxon>Viridiplantae</taxon>
        <taxon>Streptophyta</taxon>
        <taxon>Embryophyta</taxon>
        <taxon>Tracheophyta</taxon>
        <taxon>Spermatophyta</taxon>
        <taxon>Magnoliopsida</taxon>
        <taxon>eudicotyledons</taxon>
        <taxon>Gunneridae</taxon>
        <taxon>Pentapetalae</taxon>
        <taxon>asterids</taxon>
        <taxon>lamiids</taxon>
        <taxon>Solanales</taxon>
        <taxon>Convolvulaceae</taxon>
        <taxon>Cuscuteae</taxon>
        <taxon>Cuscuta</taxon>
        <taxon>Cuscuta subgen. Grammica</taxon>
        <taxon>Cuscuta sect. Cleistogrammica</taxon>
    </lineage>
</organism>
<protein>
    <submittedName>
        <fullName evidence="3">Uncharacterized protein</fullName>
    </submittedName>
</protein>
<dbReference type="AlphaFoldDB" id="A0A484M186"/>
<keyword evidence="4" id="KW-1185">Reference proteome</keyword>
<gene>
    <name evidence="3" type="ORF">CCAM_LOCUS24083</name>
</gene>
<proteinExistence type="predicted"/>
<evidence type="ECO:0000256" key="1">
    <source>
        <dbReference type="SAM" id="Coils"/>
    </source>
</evidence>
<sequence>MYEVLPGTSNCPGFVYFHSRNKRGFVTGLPPSHKRWKQRFVFIEFPSDQFPFTNPEWADRVIKPERVHPEPTPELEDACEKLLKGDPVSGKPYAYGGWVYRLPNPDGGESATHDAEDDRADSPDGHAEASSPRPDMNFNRMTTIIEDDDDDVQVLNSNRSPLSKPPSPPYFPEMDGATSQREGDRSFFFSEKEEFPQDFQGERRKKVRLSDLEGESIEVTFLSLAQKLSKVGVLSEEVGRSLLESKDQVSELTLLLDSAKLEINDRAEREKRLEEELKEERARLDEERAKLVEEKRKVAELEEALGQAEESARAKEQSFPDDAATWAACHHTEVARSVLTKPEDTMDFFKTMYKEPEGMRMITEIGSYGFQCGQKDERSLLYARLQKRDPSFDPAKMKLPPLYKEEPAPPFPLQ</sequence>
<feature type="region of interest" description="Disordered" evidence="2">
    <location>
        <begin position="105"/>
        <end position="138"/>
    </location>
</feature>
<keyword evidence="1" id="KW-0175">Coiled coil</keyword>
<reference evidence="3 4" key="1">
    <citation type="submission" date="2018-04" db="EMBL/GenBank/DDBJ databases">
        <authorList>
            <person name="Vogel A."/>
        </authorList>
    </citation>
    <scope>NUCLEOTIDE SEQUENCE [LARGE SCALE GENOMIC DNA]</scope>
</reference>
<feature type="region of interest" description="Disordered" evidence="2">
    <location>
        <begin position="391"/>
        <end position="414"/>
    </location>
</feature>
<evidence type="ECO:0000256" key="2">
    <source>
        <dbReference type="SAM" id="MobiDB-lite"/>
    </source>
</evidence>
<accession>A0A484M186</accession>